<dbReference type="InterPro" id="IPR000276">
    <property type="entry name" value="GPCR_Rhodpsn"/>
</dbReference>
<comment type="caution">
    <text evidence="15">The sequence shown here is derived from an EMBL/GenBank/DDBJ whole genome shotgun (WGS) entry which is preliminary data.</text>
</comment>
<dbReference type="Gene3D" id="1.20.5.340">
    <property type="match status" value="1"/>
</dbReference>
<dbReference type="Pfam" id="PF00001">
    <property type="entry name" value="7tm_1"/>
    <property type="match status" value="1"/>
</dbReference>
<feature type="compositionally biased region" description="Low complexity" evidence="12">
    <location>
        <begin position="648"/>
        <end position="671"/>
    </location>
</feature>
<dbReference type="GO" id="GO:0005886">
    <property type="term" value="C:plasma membrane"/>
    <property type="evidence" value="ECO:0007669"/>
    <property type="project" value="UniProtKB-SubCell"/>
</dbReference>
<dbReference type="CDD" id="cd15329">
    <property type="entry name" value="7tmA_5-HT7"/>
    <property type="match status" value="1"/>
</dbReference>
<evidence type="ECO:0000256" key="4">
    <source>
        <dbReference type="ARBA" id="ARBA00022692"/>
    </source>
</evidence>
<dbReference type="InterPro" id="IPR017452">
    <property type="entry name" value="GPCR_Rhodpsn_7TM"/>
</dbReference>
<keyword evidence="4 11" id="KW-0812">Transmembrane</keyword>
<dbReference type="SUPFAM" id="SSF81321">
    <property type="entry name" value="Family A G protein-coupled receptor-like"/>
    <property type="match status" value="1"/>
</dbReference>
<feature type="transmembrane region" description="Helical" evidence="13">
    <location>
        <begin position="262"/>
        <end position="283"/>
    </location>
</feature>
<dbReference type="Gene3D" id="3.30.70.270">
    <property type="match status" value="1"/>
</dbReference>
<comment type="similarity">
    <text evidence="2 11">Belongs to the G-protein coupled receptor 1 family.</text>
</comment>
<evidence type="ECO:0000256" key="6">
    <source>
        <dbReference type="ARBA" id="ARBA00023040"/>
    </source>
</evidence>
<keyword evidence="3" id="KW-1003">Cell membrane</keyword>
<dbReference type="Proteomes" id="UP000669903">
    <property type="component" value="Unassembled WGS sequence"/>
</dbReference>
<dbReference type="GO" id="GO:0071897">
    <property type="term" value="P:DNA biosynthetic process"/>
    <property type="evidence" value="ECO:0007669"/>
    <property type="project" value="UniProtKB-ARBA"/>
</dbReference>
<feature type="compositionally biased region" description="Low complexity" evidence="12">
    <location>
        <begin position="621"/>
        <end position="637"/>
    </location>
</feature>
<dbReference type="PROSITE" id="PS50262">
    <property type="entry name" value="G_PROTEIN_RECEP_F1_2"/>
    <property type="match status" value="1"/>
</dbReference>
<feature type="non-terminal residue" evidence="15">
    <location>
        <position position="706"/>
    </location>
</feature>
<feature type="transmembrane region" description="Helical" evidence="13">
    <location>
        <begin position="346"/>
        <end position="369"/>
    </location>
</feature>
<keyword evidence="16" id="KW-1185">Reference proteome</keyword>
<evidence type="ECO:0000259" key="14">
    <source>
        <dbReference type="PROSITE" id="PS50262"/>
    </source>
</evidence>
<evidence type="ECO:0000256" key="13">
    <source>
        <dbReference type="SAM" id="Phobius"/>
    </source>
</evidence>
<evidence type="ECO:0000313" key="15">
    <source>
        <dbReference type="EMBL" id="KAG5332439.1"/>
    </source>
</evidence>
<keyword evidence="7 13" id="KW-0472">Membrane</keyword>
<feature type="transmembrane region" description="Helical" evidence="13">
    <location>
        <begin position="304"/>
        <end position="326"/>
    </location>
</feature>
<dbReference type="GO" id="GO:0004993">
    <property type="term" value="F:G protein-coupled serotonin receptor activity"/>
    <property type="evidence" value="ECO:0007669"/>
    <property type="project" value="UniProtKB-ARBA"/>
</dbReference>
<evidence type="ECO:0000256" key="1">
    <source>
        <dbReference type="ARBA" id="ARBA00004651"/>
    </source>
</evidence>
<dbReference type="InterPro" id="IPR043502">
    <property type="entry name" value="DNA/RNA_pol_sf"/>
</dbReference>
<gene>
    <name evidence="15" type="primary">5ht7</name>
    <name evidence="15" type="ORF">G6Z76_0007903</name>
</gene>
<dbReference type="GO" id="GO:0071880">
    <property type="term" value="P:adenylate cyclase-activating adrenergic receptor signaling pathway"/>
    <property type="evidence" value="ECO:0007669"/>
    <property type="project" value="TreeGrafter"/>
</dbReference>
<feature type="transmembrane region" description="Helical" evidence="13">
    <location>
        <begin position="530"/>
        <end position="549"/>
    </location>
</feature>
<evidence type="ECO:0000256" key="7">
    <source>
        <dbReference type="ARBA" id="ARBA00023136"/>
    </source>
</evidence>
<evidence type="ECO:0000256" key="2">
    <source>
        <dbReference type="ARBA" id="ARBA00010663"/>
    </source>
</evidence>
<keyword evidence="6 11" id="KW-0297">G-protein coupled receptor</keyword>
<evidence type="ECO:0000256" key="3">
    <source>
        <dbReference type="ARBA" id="ARBA00022475"/>
    </source>
</evidence>
<comment type="subcellular location">
    <subcellularLocation>
        <location evidence="1">Cell membrane</location>
        <topology evidence="1">Multi-pass membrane protein</topology>
    </subcellularLocation>
</comment>
<reference evidence="15" key="1">
    <citation type="submission" date="2020-03" db="EMBL/GenBank/DDBJ databases">
        <title>Relaxed selection underlies rapid genomic changes in the transitions from sociality to social parasitism in ants.</title>
        <authorList>
            <person name="Bi X."/>
        </authorList>
    </citation>
    <scope>NUCLEOTIDE SEQUENCE</scope>
    <source>
        <strain evidence="15">BGI-DK2014a</strain>
        <tissue evidence="15">Whole body</tissue>
    </source>
</reference>
<keyword evidence="10 11" id="KW-0807">Transducer</keyword>
<feature type="transmembrane region" description="Helical" evidence="13">
    <location>
        <begin position="492"/>
        <end position="518"/>
    </location>
</feature>
<dbReference type="PROSITE" id="PS00237">
    <property type="entry name" value="G_PROTEIN_RECEP_F1_1"/>
    <property type="match status" value="1"/>
</dbReference>
<feature type="non-terminal residue" evidence="15">
    <location>
        <position position="1"/>
    </location>
</feature>
<protein>
    <submittedName>
        <fullName evidence="15">5HT1R protein</fullName>
    </submittedName>
</protein>
<feature type="region of interest" description="Disordered" evidence="12">
    <location>
        <begin position="586"/>
        <end position="683"/>
    </location>
</feature>
<dbReference type="EMBL" id="JAANIC010005219">
    <property type="protein sequence ID" value="KAG5332439.1"/>
    <property type="molecule type" value="Genomic_DNA"/>
</dbReference>
<sequence>MASQDIIFIKKEDLINAVTSIIYSNSTPLINDVQPATTFLSFFINFPGEFSPYNAIEKTRNQSMFRAKHSINYVAIPLIDRELDRDWAAPIVVVKKLNGDIRICGDYSIGLNQTLEPHHYPLPTLDNIFAMHRPQLLTVISTLEDLFARHWLPETILSCNGTQFTGGIFQKFCEGQGIQYVRTASLHAFFLTALLLFITFLTVAGNATIFFIIIYFKRFRRSNYLVISLAVSDLLVGLIVMPPAIIYQVSGDWYFGSISCHIWLSADVLNCTASIFNLCMVSIDRFWLIMKPLKYETKRTKLRMSLYIIIIWSLAMCISLPPLLTMGNEYEEVQNGPTLCALYQHFVYQIYAIVGSFYIPLLVIIPINYKLFNAARDKSAMNYQVGRFDMELEPDVNSSFDHHRIMCSTSCPRHSYKKCVRLTNLPNTHIKNTIASTSEGNPRRHFSSERRESLIRNMLQKSIRILRTGNSRACICNKRQLRRRKSERKASTTLGIIVGAFIICWLPFFMLALIRPFYKPDAIPHSVSSLFLWLGYCNSALNPIIYAIFNKEIRKPFILIMCLRWRNINELMREEYYQRQFGERRTRNDINGGNDGTENTERADLDDNNQNIGHNNHDIDNNNQNVNNNQNIDNNNQDVDHNNPDISNNNQEIDGNNQDINDNNQDIGNNKQDIDNKKQEPDDNKVIVNKNQIIIDIVKESEISRF</sequence>
<evidence type="ECO:0000256" key="5">
    <source>
        <dbReference type="ARBA" id="ARBA00022989"/>
    </source>
</evidence>
<evidence type="ECO:0000256" key="11">
    <source>
        <dbReference type="RuleBase" id="RU000688"/>
    </source>
</evidence>
<keyword evidence="9 11" id="KW-0675">Receptor</keyword>
<evidence type="ECO:0000256" key="8">
    <source>
        <dbReference type="ARBA" id="ARBA00023157"/>
    </source>
</evidence>
<dbReference type="SUPFAM" id="SSF56672">
    <property type="entry name" value="DNA/RNA polymerases"/>
    <property type="match status" value="1"/>
</dbReference>
<dbReference type="InterPro" id="IPR043128">
    <property type="entry name" value="Rev_trsase/Diguanyl_cyclase"/>
</dbReference>
<keyword evidence="5 13" id="KW-1133">Transmembrane helix</keyword>
<dbReference type="AlphaFoldDB" id="A0A836FE05"/>
<accession>A0A836FE05</accession>
<dbReference type="PANTHER" id="PTHR24248">
    <property type="entry name" value="ADRENERGIC RECEPTOR-RELATED G-PROTEIN COUPLED RECEPTOR"/>
    <property type="match status" value="1"/>
</dbReference>
<organism evidence="15 16">
    <name type="scientific">Acromyrmex charruanus</name>
    <dbReference type="NCBI Taxonomy" id="2715315"/>
    <lineage>
        <taxon>Eukaryota</taxon>
        <taxon>Metazoa</taxon>
        <taxon>Ecdysozoa</taxon>
        <taxon>Arthropoda</taxon>
        <taxon>Hexapoda</taxon>
        <taxon>Insecta</taxon>
        <taxon>Pterygota</taxon>
        <taxon>Neoptera</taxon>
        <taxon>Endopterygota</taxon>
        <taxon>Hymenoptera</taxon>
        <taxon>Apocrita</taxon>
        <taxon>Aculeata</taxon>
        <taxon>Formicoidea</taxon>
        <taxon>Formicidae</taxon>
        <taxon>Myrmicinae</taxon>
        <taxon>Acromyrmex</taxon>
    </lineage>
</organism>
<evidence type="ECO:0000256" key="10">
    <source>
        <dbReference type="ARBA" id="ARBA00023224"/>
    </source>
</evidence>
<keyword evidence="8" id="KW-1015">Disulfide bond</keyword>
<dbReference type="PRINTS" id="PR00237">
    <property type="entry name" value="GPCRRHODOPSN"/>
</dbReference>
<dbReference type="SMART" id="SM01381">
    <property type="entry name" value="7TM_GPCR_Srsx"/>
    <property type="match status" value="1"/>
</dbReference>
<dbReference type="Gene3D" id="1.20.1070.10">
    <property type="entry name" value="Rhodopsin 7-helix transmembrane proteins"/>
    <property type="match status" value="1"/>
</dbReference>
<dbReference type="Gene3D" id="3.10.10.10">
    <property type="entry name" value="HIV Type 1 Reverse Transcriptase, subunit A, domain 1"/>
    <property type="match status" value="1"/>
</dbReference>
<feature type="compositionally biased region" description="Basic and acidic residues" evidence="12">
    <location>
        <begin position="672"/>
        <end position="683"/>
    </location>
</feature>
<feature type="transmembrane region" description="Helical" evidence="13">
    <location>
        <begin position="223"/>
        <end position="250"/>
    </location>
</feature>
<proteinExistence type="inferred from homology"/>
<evidence type="ECO:0000313" key="16">
    <source>
        <dbReference type="Proteomes" id="UP000669903"/>
    </source>
</evidence>
<evidence type="ECO:0000256" key="12">
    <source>
        <dbReference type="SAM" id="MobiDB-lite"/>
    </source>
</evidence>
<evidence type="ECO:0000256" key="9">
    <source>
        <dbReference type="ARBA" id="ARBA00023170"/>
    </source>
</evidence>
<name>A0A836FE05_9HYME</name>
<feature type="transmembrane region" description="Helical" evidence="13">
    <location>
        <begin position="188"/>
        <end position="216"/>
    </location>
</feature>
<dbReference type="PANTHER" id="PTHR24248:SF199">
    <property type="entry name" value="IP13425P-RELATED"/>
    <property type="match status" value="1"/>
</dbReference>
<dbReference type="GO" id="GO:0043410">
    <property type="term" value="P:positive regulation of MAPK cascade"/>
    <property type="evidence" value="ECO:0007669"/>
    <property type="project" value="TreeGrafter"/>
</dbReference>
<feature type="domain" description="G-protein coupled receptors family 1 profile" evidence="14">
    <location>
        <begin position="205"/>
        <end position="546"/>
    </location>
</feature>